<dbReference type="HOGENOM" id="CLU_2193785_0_0_6"/>
<protein>
    <submittedName>
        <fullName evidence="1">Uncharacterized protein</fullName>
    </submittedName>
</protein>
<reference evidence="1 2" key="1">
    <citation type="journal article" date="2014" name="Genome Announc.">
        <title>Draft Genome Sequences of Marinobacter similis A3d10T and Marinobacter salarius R9SW1T.</title>
        <authorList>
            <person name="Ivanova E.P."/>
            <person name="Ng H.J."/>
            <person name="Webb H.K."/>
            <person name="Feng G."/>
            <person name="Oshima K."/>
            <person name="Hattori M."/>
            <person name="Ohkuma M."/>
            <person name="Sergeev A.F."/>
            <person name="Mikhailov V.V."/>
            <person name="Crawford R.J."/>
            <person name="Sawabe T."/>
        </authorList>
    </citation>
    <scope>NUCLEOTIDE SEQUENCE [LARGE SCALE GENOMIC DNA]</scope>
    <source>
        <strain evidence="1 2">A3d10</strain>
    </source>
</reference>
<organism evidence="1 2">
    <name type="scientific">Marinobacter similis</name>
    <dbReference type="NCBI Taxonomy" id="1420916"/>
    <lineage>
        <taxon>Bacteria</taxon>
        <taxon>Pseudomonadati</taxon>
        <taxon>Pseudomonadota</taxon>
        <taxon>Gammaproteobacteria</taxon>
        <taxon>Pseudomonadales</taxon>
        <taxon>Marinobacteraceae</taxon>
        <taxon>Marinobacter</taxon>
    </lineage>
</organism>
<proteinExistence type="predicted"/>
<dbReference type="EMBL" id="CP007151">
    <property type="protein sequence ID" value="AHI29887.1"/>
    <property type="molecule type" value="Genomic_DNA"/>
</dbReference>
<sequence>MGWRQFGNVNPELSALLPFHRVLGVQAKTAELAESFKIITTALNTQDSVGVEPPLIFRLDWFKIGRAVVHAGRSEFNGRSNDALFDITSGIRFKVTHPDIALASRQVK</sequence>
<accession>W5YL08</accession>
<dbReference type="RefSeq" id="WP_236744245.1">
    <property type="nucleotide sequence ID" value="NZ_CP007151.1"/>
</dbReference>
<keyword evidence="2" id="KW-1185">Reference proteome</keyword>
<evidence type="ECO:0000313" key="2">
    <source>
        <dbReference type="Proteomes" id="UP000061489"/>
    </source>
</evidence>
<dbReference type="KEGG" id="msx:AU14_00300"/>
<dbReference type="AlphaFoldDB" id="W5YL08"/>
<evidence type="ECO:0000313" key="1">
    <source>
        <dbReference type="EMBL" id="AHI29887.1"/>
    </source>
</evidence>
<name>W5YL08_9GAMM</name>
<dbReference type="Proteomes" id="UP000061489">
    <property type="component" value="Chromosome"/>
</dbReference>
<gene>
    <name evidence="1" type="ORF">AU14_00300</name>
</gene>